<dbReference type="PANTHER" id="PTHR22980:SF5">
    <property type="entry name" value="CENP-T_HISTONE H4 HISTONE FOLD DOMAIN-CONTAINING PROTEIN"/>
    <property type="match status" value="1"/>
</dbReference>
<keyword evidence="8" id="KW-1185">Reference proteome</keyword>
<dbReference type="Pfam" id="PF15511">
    <property type="entry name" value="CENP-T_C"/>
    <property type="match status" value="1"/>
</dbReference>
<feature type="compositionally biased region" description="Basic residues" evidence="5">
    <location>
        <begin position="597"/>
        <end position="607"/>
    </location>
</feature>
<evidence type="ECO:0000256" key="3">
    <source>
        <dbReference type="ARBA" id="ARBA00022454"/>
    </source>
</evidence>
<keyword evidence="4" id="KW-0539">Nucleus</keyword>
<accession>A0A0C2IQJ0</accession>
<dbReference type="PANTHER" id="PTHR22980">
    <property type="entry name" value="CORTISTATIN"/>
    <property type="match status" value="1"/>
</dbReference>
<proteinExistence type="predicted"/>
<dbReference type="EMBL" id="AWTV01000010">
    <property type="protein sequence ID" value="KIH87327.1"/>
    <property type="molecule type" value="Genomic_DNA"/>
</dbReference>
<dbReference type="Gene3D" id="1.10.20.10">
    <property type="entry name" value="Histone, subunit A"/>
    <property type="match status" value="1"/>
</dbReference>
<dbReference type="InterPro" id="IPR035425">
    <property type="entry name" value="CENP-T/H4_C"/>
</dbReference>
<evidence type="ECO:0000313" key="7">
    <source>
        <dbReference type="EMBL" id="KIH87327.1"/>
    </source>
</evidence>
<feature type="compositionally biased region" description="Low complexity" evidence="5">
    <location>
        <begin position="116"/>
        <end position="135"/>
    </location>
</feature>
<dbReference type="Proteomes" id="UP000031575">
    <property type="component" value="Unassembled WGS sequence"/>
</dbReference>
<comment type="caution">
    <text evidence="7">The sequence shown here is derived from an EMBL/GenBank/DDBJ whole genome shotgun (WGS) entry which is preliminary data.</text>
</comment>
<dbReference type="VEuPathDB" id="FungiDB:SPBR_08922"/>
<evidence type="ECO:0000313" key="8">
    <source>
        <dbReference type="Proteomes" id="UP000031575"/>
    </source>
</evidence>
<dbReference type="GO" id="GO:0005694">
    <property type="term" value="C:chromosome"/>
    <property type="evidence" value="ECO:0007669"/>
    <property type="project" value="UniProtKB-SubCell"/>
</dbReference>
<dbReference type="GO" id="GO:0000712">
    <property type="term" value="P:resolution of meiotic recombination intermediates"/>
    <property type="evidence" value="ECO:0007669"/>
    <property type="project" value="TreeGrafter"/>
</dbReference>
<dbReference type="CDD" id="cd22920">
    <property type="entry name" value="HFD_CENP-T"/>
    <property type="match status" value="1"/>
</dbReference>
<keyword evidence="3" id="KW-0158">Chromosome</keyword>
<dbReference type="GO" id="GO:0046982">
    <property type="term" value="F:protein heterodimerization activity"/>
    <property type="evidence" value="ECO:0007669"/>
    <property type="project" value="InterPro"/>
</dbReference>
<evidence type="ECO:0000259" key="6">
    <source>
        <dbReference type="Pfam" id="PF15511"/>
    </source>
</evidence>
<dbReference type="GO" id="GO:0071821">
    <property type="term" value="C:FANCM-MHF complex"/>
    <property type="evidence" value="ECO:0007669"/>
    <property type="project" value="TreeGrafter"/>
</dbReference>
<evidence type="ECO:0000256" key="1">
    <source>
        <dbReference type="ARBA" id="ARBA00004123"/>
    </source>
</evidence>
<dbReference type="OrthoDB" id="10071681at2759"/>
<dbReference type="AlphaFoldDB" id="A0A0C2IQJ0"/>
<dbReference type="GO" id="GO:0031297">
    <property type="term" value="P:replication fork processing"/>
    <property type="evidence" value="ECO:0007669"/>
    <property type="project" value="TreeGrafter"/>
</dbReference>
<feature type="compositionally biased region" description="Low complexity" evidence="5">
    <location>
        <begin position="29"/>
        <end position="43"/>
    </location>
</feature>
<feature type="compositionally biased region" description="Acidic residues" evidence="5">
    <location>
        <begin position="178"/>
        <end position="187"/>
    </location>
</feature>
<comment type="subcellular location">
    <subcellularLocation>
        <location evidence="2">Chromosome</location>
    </subcellularLocation>
    <subcellularLocation>
        <location evidence="1">Nucleus</location>
    </subcellularLocation>
</comment>
<reference evidence="7 8" key="1">
    <citation type="journal article" date="2014" name="BMC Genomics">
        <title>Comparative genomics of the major fungal agents of human and animal Sporotrichosis: Sporothrix schenckii and Sporothrix brasiliensis.</title>
        <authorList>
            <person name="Teixeira M.M."/>
            <person name="de Almeida L.G."/>
            <person name="Kubitschek-Barreira P."/>
            <person name="Alves F.L."/>
            <person name="Kioshima E.S."/>
            <person name="Abadio A.K."/>
            <person name="Fernandes L."/>
            <person name="Derengowski L.S."/>
            <person name="Ferreira K.S."/>
            <person name="Souza R.C."/>
            <person name="Ruiz J.C."/>
            <person name="de Andrade N.C."/>
            <person name="Paes H.C."/>
            <person name="Nicola A.M."/>
            <person name="Albuquerque P."/>
            <person name="Gerber A.L."/>
            <person name="Martins V.P."/>
            <person name="Peconick L.D."/>
            <person name="Neto A.V."/>
            <person name="Chaucanez C.B."/>
            <person name="Silva P.A."/>
            <person name="Cunha O.L."/>
            <person name="de Oliveira F.F."/>
            <person name="dos Santos T.C."/>
            <person name="Barros A.L."/>
            <person name="Soares M.A."/>
            <person name="de Oliveira L.M."/>
            <person name="Marini M.M."/>
            <person name="Villalobos-Duno H."/>
            <person name="Cunha M.M."/>
            <person name="de Hoog S."/>
            <person name="da Silveira J.F."/>
            <person name="Henrissat B."/>
            <person name="Nino-Vega G.A."/>
            <person name="Cisalpino P.S."/>
            <person name="Mora-Montes H.M."/>
            <person name="Almeida S.R."/>
            <person name="Stajich J.E."/>
            <person name="Lopes-Bezerra L.M."/>
            <person name="Vasconcelos A.T."/>
            <person name="Felipe M.S."/>
        </authorList>
    </citation>
    <scope>NUCLEOTIDE SEQUENCE [LARGE SCALE GENOMIC DNA]</scope>
    <source>
        <strain evidence="7 8">5110</strain>
    </source>
</reference>
<dbReference type="GO" id="GO:0003682">
    <property type="term" value="F:chromatin binding"/>
    <property type="evidence" value="ECO:0007669"/>
    <property type="project" value="TreeGrafter"/>
</dbReference>
<evidence type="ECO:0000256" key="2">
    <source>
        <dbReference type="ARBA" id="ARBA00004286"/>
    </source>
</evidence>
<feature type="domain" description="CENP-T/Histone H4 histone fold" evidence="6">
    <location>
        <begin position="483"/>
        <end position="592"/>
    </location>
</feature>
<feature type="region of interest" description="Disordered" evidence="5">
    <location>
        <begin position="176"/>
        <end position="208"/>
    </location>
</feature>
<sequence>MSTPKGASATHGAGSAVQTPTTGGRQRHSNNGPSSAGPASAGGTYRTPNTASKANRRTPGTAGRTPHARAARLALDSRRTAIFTPGGRQSRRKSGRMLRDSPRDLLRNLSRRLAPISQPIASSSSPGSSGGSAQQSRRHRQPLDVDMEMDMMGAAAAGADSSTASATRCRTIRSVLGMDDDDDDDSLPLDRPRMSLNIEDNDDDDDLRPHRSLILENGGGSDDAEADADADLANFTMRSIELARRAATQEQLLQARRFSRASLGVRSSLGSMRMSDYMDEFGRGADGGGNGVGGGGDDDIAGRLDQQSAFFPEGAFDNLLPGESADMTFERVDSDTGEQHEARLGADGRESGFGVVDLGLDGGNETTFMLGQQSPDRTLGTLLLEGDGENEPGLLDNNHDAVAEDFGAAMDTNLDNNFDDYGGGNENGGNFWDESDSNNENDAEGVAALDHNAAAKASVVTGSGQETVAVARGAGKRMKLSAHGIAYPSLPVGVIKRIAQTFAQRSGAAGPGKAKLSRETVAALSTASDWFFEQVGVDLQRYAKHAGRKTIDESDVLLLMRRQRQVNSAVTPFSLAQRMLPRELLQELRMIPDAPALKRRQQKKPTRRLSSGPGRIGNKRAHDVT</sequence>
<protein>
    <recommendedName>
        <fullName evidence="6">CENP-T/Histone H4 histone fold domain-containing protein</fullName>
    </recommendedName>
</protein>
<dbReference type="GeneID" id="63681969"/>
<dbReference type="SUPFAM" id="SSF47113">
    <property type="entry name" value="Histone-fold"/>
    <property type="match status" value="1"/>
</dbReference>
<gene>
    <name evidence="7" type="ORF">SPBR_08922</name>
</gene>
<evidence type="ECO:0000256" key="4">
    <source>
        <dbReference type="ARBA" id="ARBA00023242"/>
    </source>
</evidence>
<name>A0A0C2IQJ0_9PEZI</name>
<organism evidence="7 8">
    <name type="scientific">Sporothrix brasiliensis 5110</name>
    <dbReference type="NCBI Taxonomy" id="1398154"/>
    <lineage>
        <taxon>Eukaryota</taxon>
        <taxon>Fungi</taxon>
        <taxon>Dikarya</taxon>
        <taxon>Ascomycota</taxon>
        <taxon>Pezizomycotina</taxon>
        <taxon>Sordariomycetes</taxon>
        <taxon>Sordariomycetidae</taxon>
        <taxon>Ophiostomatales</taxon>
        <taxon>Ophiostomataceae</taxon>
        <taxon>Sporothrix</taxon>
    </lineage>
</organism>
<feature type="region of interest" description="Disordered" evidence="5">
    <location>
        <begin position="1"/>
        <end position="101"/>
    </location>
</feature>
<feature type="region of interest" description="Disordered" evidence="5">
    <location>
        <begin position="116"/>
        <end position="140"/>
    </location>
</feature>
<feature type="region of interest" description="Disordered" evidence="5">
    <location>
        <begin position="591"/>
        <end position="625"/>
    </location>
</feature>
<dbReference type="InterPro" id="IPR009072">
    <property type="entry name" value="Histone-fold"/>
</dbReference>
<dbReference type="RefSeq" id="XP_040615337.1">
    <property type="nucleotide sequence ID" value="XM_040767048.1"/>
</dbReference>
<dbReference type="HOGENOM" id="CLU_024001_1_0_1"/>
<evidence type="ECO:0000256" key="5">
    <source>
        <dbReference type="SAM" id="MobiDB-lite"/>
    </source>
</evidence>